<keyword evidence="11" id="KW-1185">Reference proteome</keyword>
<keyword evidence="7" id="KW-0378">Hydrolase</keyword>
<keyword evidence="4" id="KW-0540">Nuclease</keyword>
<evidence type="ECO:0000313" key="11">
    <source>
        <dbReference type="Proteomes" id="UP000095038"/>
    </source>
</evidence>
<reference evidence="11" key="1">
    <citation type="submission" date="2016-05" db="EMBL/GenBank/DDBJ databases">
        <title>Comparative genomics of biotechnologically important yeasts.</title>
        <authorList>
            <consortium name="DOE Joint Genome Institute"/>
            <person name="Riley R."/>
            <person name="Haridas S."/>
            <person name="Wolfe K.H."/>
            <person name="Lopes M.R."/>
            <person name="Hittinger C.T."/>
            <person name="Goker M."/>
            <person name="Salamov A."/>
            <person name="Wisecaver J."/>
            <person name="Long T.M."/>
            <person name="Aerts A.L."/>
            <person name="Barry K."/>
            <person name="Choi C."/>
            <person name="Clum A."/>
            <person name="Coughlan A.Y."/>
            <person name="Deshpande S."/>
            <person name="Douglass A.P."/>
            <person name="Hanson S.J."/>
            <person name="Klenk H.-P."/>
            <person name="Labutti K."/>
            <person name="Lapidus A."/>
            <person name="Lindquist E."/>
            <person name="Lipzen A."/>
            <person name="Meier-Kolthoff J.P."/>
            <person name="Ohm R.A."/>
            <person name="Otillar R.P."/>
            <person name="Pangilinan J."/>
            <person name="Peng Y."/>
            <person name="Rokas A."/>
            <person name="Rosa C.A."/>
            <person name="Scheuner C."/>
            <person name="Sibirny A.A."/>
            <person name="Slot J.C."/>
            <person name="Stielow J.B."/>
            <person name="Sun H."/>
            <person name="Kurtzman C.P."/>
            <person name="Blackwell M."/>
            <person name="Grigoriev I.V."/>
            <person name="Jeffries T.W."/>
        </authorList>
    </citation>
    <scope>NUCLEOTIDE SEQUENCE [LARGE SCALE GENOMIC DNA]</scope>
    <source>
        <strain evidence="11">DSM 1968</strain>
    </source>
</reference>
<evidence type="ECO:0000256" key="2">
    <source>
        <dbReference type="ARBA" id="ARBA00005300"/>
    </source>
</evidence>
<dbReference type="InParanoid" id="A0A1D2VJM0"/>
<dbReference type="Pfam" id="PF01693">
    <property type="entry name" value="Cauli_VI"/>
    <property type="match status" value="1"/>
</dbReference>
<dbReference type="OrthoDB" id="407198at2759"/>
<dbReference type="InterPro" id="IPR011320">
    <property type="entry name" value="RNase_H1_N"/>
</dbReference>
<dbReference type="GO" id="GO:0004523">
    <property type="term" value="F:RNA-DNA hybrid ribonuclease activity"/>
    <property type="evidence" value="ECO:0007669"/>
    <property type="project" value="UniProtKB-EC"/>
</dbReference>
<dbReference type="InterPro" id="IPR037056">
    <property type="entry name" value="RNase_H1_N_sf"/>
</dbReference>
<dbReference type="Gene3D" id="3.40.970.10">
    <property type="entry name" value="Ribonuclease H1, N-terminal domain"/>
    <property type="match status" value="1"/>
</dbReference>
<evidence type="ECO:0000259" key="9">
    <source>
        <dbReference type="Pfam" id="PF01693"/>
    </source>
</evidence>
<dbReference type="EC" id="3.1.26.4" evidence="3"/>
<keyword evidence="5" id="KW-0479">Metal-binding</keyword>
<dbReference type="RefSeq" id="XP_020048118.1">
    <property type="nucleotide sequence ID" value="XM_020192924.1"/>
</dbReference>
<evidence type="ECO:0000256" key="1">
    <source>
        <dbReference type="ARBA" id="ARBA00001946"/>
    </source>
</evidence>
<feature type="domain" description="Ribonuclease H1 N-terminal" evidence="9">
    <location>
        <begin position="5"/>
        <end position="47"/>
    </location>
</feature>
<keyword evidence="8" id="KW-0460">Magnesium</keyword>
<evidence type="ECO:0000256" key="4">
    <source>
        <dbReference type="ARBA" id="ARBA00022722"/>
    </source>
</evidence>
<proteinExistence type="inferred from homology"/>
<dbReference type="InterPro" id="IPR009027">
    <property type="entry name" value="Ribosomal_bL9/RNase_H1_N"/>
</dbReference>
<comment type="similarity">
    <text evidence="2">Belongs to the RNase H family.</text>
</comment>
<protein>
    <recommendedName>
        <fullName evidence="3">ribonuclease H</fullName>
        <ecNumber evidence="3">3.1.26.4</ecNumber>
    </recommendedName>
</protein>
<dbReference type="SUPFAM" id="SSF55658">
    <property type="entry name" value="L9 N-domain-like"/>
    <property type="match status" value="1"/>
</dbReference>
<evidence type="ECO:0000256" key="7">
    <source>
        <dbReference type="ARBA" id="ARBA00022801"/>
    </source>
</evidence>
<evidence type="ECO:0000256" key="3">
    <source>
        <dbReference type="ARBA" id="ARBA00012180"/>
    </source>
</evidence>
<evidence type="ECO:0000256" key="6">
    <source>
        <dbReference type="ARBA" id="ARBA00022759"/>
    </source>
</evidence>
<dbReference type="AlphaFoldDB" id="A0A1D2VJM0"/>
<dbReference type="GeneID" id="30966560"/>
<dbReference type="Proteomes" id="UP000095038">
    <property type="component" value="Unassembled WGS sequence"/>
</dbReference>
<organism evidence="10 11">
    <name type="scientific">Ascoidea rubescens DSM 1968</name>
    <dbReference type="NCBI Taxonomy" id="1344418"/>
    <lineage>
        <taxon>Eukaryota</taxon>
        <taxon>Fungi</taxon>
        <taxon>Dikarya</taxon>
        <taxon>Ascomycota</taxon>
        <taxon>Saccharomycotina</taxon>
        <taxon>Saccharomycetes</taxon>
        <taxon>Ascoideaceae</taxon>
        <taxon>Ascoidea</taxon>
    </lineage>
</organism>
<keyword evidence="6" id="KW-0255">Endonuclease</keyword>
<accession>A0A1D2VJM0</accession>
<evidence type="ECO:0000313" key="10">
    <source>
        <dbReference type="EMBL" id="ODV61811.1"/>
    </source>
</evidence>
<dbReference type="EMBL" id="KV454478">
    <property type="protein sequence ID" value="ODV61811.1"/>
    <property type="molecule type" value="Genomic_DNA"/>
</dbReference>
<dbReference type="FunFam" id="3.40.970.10:FF:000001">
    <property type="entry name" value="Ribonuclease H1"/>
    <property type="match status" value="1"/>
</dbReference>
<sequence length="53" mass="6173">MCGYYYAVRKGFRPGVYPTWNELMQQIAGYHGADYKIFDSSEEAWKFVLSSPN</sequence>
<dbReference type="STRING" id="1344418.A0A1D2VJM0"/>
<evidence type="ECO:0000256" key="5">
    <source>
        <dbReference type="ARBA" id="ARBA00022723"/>
    </source>
</evidence>
<comment type="cofactor">
    <cofactor evidence="1">
        <name>Mg(2+)</name>
        <dbReference type="ChEBI" id="CHEBI:18420"/>
    </cofactor>
</comment>
<name>A0A1D2VJM0_9ASCO</name>
<gene>
    <name evidence="10" type="ORF">ASCRUDRAFT_75087</name>
</gene>
<evidence type="ECO:0000256" key="8">
    <source>
        <dbReference type="ARBA" id="ARBA00022842"/>
    </source>
</evidence>
<dbReference type="GO" id="GO:0046872">
    <property type="term" value="F:metal ion binding"/>
    <property type="evidence" value="ECO:0007669"/>
    <property type="project" value="UniProtKB-KW"/>
</dbReference>